<dbReference type="Proteomes" id="UP000275069">
    <property type="component" value="Chromosome"/>
</dbReference>
<name>A0A387BLW6_9MICO</name>
<evidence type="ECO:0000313" key="2">
    <source>
        <dbReference type="EMBL" id="AYG03362.1"/>
    </source>
</evidence>
<gene>
    <name evidence="2" type="ORF">D7I44_07335</name>
</gene>
<proteinExistence type="predicted"/>
<dbReference type="AlphaFoldDB" id="A0A387BLW6"/>
<protein>
    <submittedName>
        <fullName evidence="2">Uncharacterized protein</fullName>
    </submittedName>
</protein>
<evidence type="ECO:0000313" key="3">
    <source>
        <dbReference type="Proteomes" id="UP000275069"/>
    </source>
</evidence>
<accession>A0A387BLW6</accession>
<dbReference type="KEGG" id="gry:D7I44_07335"/>
<sequence>MVQVKSDTSVHPASAPFELPAYVGTGRPAARARYRDAPIRASALAAALPDAAFQDVSWRRERKGS</sequence>
<reference evidence="2 3" key="1">
    <citation type="submission" date="2018-09" db="EMBL/GenBank/DDBJ databases">
        <title>Genome sequencing of strain 2DFW10M-5.</title>
        <authorList>
            <person name="Heo J."/>
            <person name="Kim S.-J."/>
            <person name="Kwon S.-W."/>
        </authorList>
    </citation>
    <scope>NUCLEOTIDE SEQUENCE [LARGE SCALE GENOMIC DNA]</scope>
    <source>
        <strain evidence="2 3">2DFW10M-5</strain>
    </source>
</reference>
<keyword evidence="3" id="KW-1185">Reference proteome</keyword>
<feature type="compositionally biased region" description="Polar residues" evidence="1">
    <location>
        <begin position="1"/>
        <end position="11"/>
    </location>
</feature>
<dbReference type="EMBL" id="CP032624">
    <property type="protein sequence ID" value="AYG03362.1"/>
    <property type="molecule type" value="Genomic_DNA"/>
</dbReference>
<feature type="region of interest" description="Disordered" evidence="1">
    <location>
        <begin position="1"/>
        <end position="21"/>
    </location>
</feature>
<organism evidence="2 3">
    <name type="scientific">Gryllotalpicola protaetiae</name>
    <dbReference type="NCBI Taxonomy" id="2419771"/>
    <lineage>
        <taxon>Bacteria</taxon>
        <taxon>Bacillati</taxon>
        <taxon>Actinomycetota</taxon>
        <taxon>Actinomycetes</taxon>
        <taxon>Micrococcales</taxon>
        <taxon>Microbacteriaceae</taxon>
        <taxon>Gryllotalpicola</taxon>
    </lineage>
</organism>
<evidence type="ECO:0000256" key="1">
    <source>
        <dbReference type="SAM" id="MobiDB-lite"/>
    </source>
</evidence>